<sequence length="123" mass="13815">RNDDKFQPAKADANKWNLVESKNVVHLKLHTLHIGMGLAQKELIQLMLCQYFEAFAGIKKLVIACIQAVHNILMTYANSMNDAVNLNTMDCVSCTLSTPLLQKICWFVKRFKTACVEIAALSC</sequence>
<dbReference type="HOGENOM" id="CLU_2020877_0_0_1"/>
<name>L2GTF0_VAVCU</name>
<accession>L2GTF0</accession>
<reference evidence="2" key="1">
    <citation type="submission" date="2011-03" db="EMBL/GenBank/DDBJ databases">
        <title>The genome sequence of Vavraia culicis strain floridensis.</title>
        <authorList>
            <consortium name="The Broad Institute Genome Sequencing Platform"/>
            <person name="Cuomo C."/>
            <person name="Becnel J."/>
            <person name="Sanscrainte N."/>
            <person name="Young S.K."/>
            <person name="Zeng Q."/>
            <person name="Gargeya S."/>
            <person name="Fitzgerald M."/>
            <person name="Haas B."/>
            <person name="Abouelleil A."/>
            <person name="Alvarado L."/>
            <person name="Arachchi H.M."/>
            <person name="Berlin A."/>
            <person name="Chapman S.B."/>
            <person name="Gearin G."/>
            <person name="Goldberg J."/>
            <person name="Griggs A."/>
            <person name="Gujja S."/>
            <person name="Hansen M."/>
            <person name="Heiman D."/>
            <person name="Howarth C."/>
            <person name="Larimer J."/>
            <person name="Lui A."/>
            <person name="MacDonald P.J.P."/>
            <person name="McCowen C."/>
            <person name="Montmayeur A."/>
            <person name="Murphy C."/>
            <person name="Neiman D."/>
            <person name="Pearson M."/>
            <person name="Priest M."/>
            <person name="Roberts A."/>
            <person name="Saif S."/>
            <person name="Shea T."/>
            <person name="Sisk P."/>
            <person name="Stolte C."/>
            <person name="Sykes S."/>
            <person name="Wortman J."/>
            <person name="Nusbaum C."/>
            <person name="Birren B."/>
        </authorList>
    </citation>
    <scope>NUCLEOTIDE SEQUENCE [LARGE SCALE GENOMIC DNA]</scope>
    <source>
        <strain evidence="2">floridensis</strain>
    </source>
</reference>
<dbReference type="EMBL" id="GL877436">
    <property type="protein sequence ID" value="ELA46662.1"/>
    <property type="molecule type" value="Genomic_DNA"/>
</dbReference>
<dbReference type="Proteomes" id="UP000011081">
    <property type="component" value="Unassembled WGS sequence"/>
</dbReference>
<dbReference type="InParanoid" id="L2GTF0"/>
<dbReference type="RefSeq" id="XP_008074826.1">
    <property type="nucleotide sequence ID" value="XM_008076635.1"/>
</dbReference>
<proteinExistence type="predicted"/>
<keyword evidence="2" id="KW-1185">Reference proteome</keyword>
<evidence type="ECO:0000313" key="2">
    <source>
        <dbReference type="Proteomes" id="UP000011081"/>
    </source>
</evidence>
<organism evidence="1 2">
    <name type="scientific">Vavraia culicis (isolate floridensis)</name>
    <name type="common">Microsporidian parasite</name>
    <dbReference type="NCBI Taxonomy" id="948595"/>
    <lineage>
        <taxon>Eukaryota</taxon>
        <taxon>Fungi</taxon>
        <taxon>Fungi incertae sedis</taxon>
        <taxon>Microsporidia</taxon>
        <taxon>Pleistophoridae</taxon>
        <taxon>Vavraia</taxon>
    </lineage>
</organism>
<dbReference type="VEuPathDB" id="MicrosporidiaDB:VCUG_01812"/>
<feature type="non-terminal residue" evidence="1">
    <location>
        <position position="1"/>
    </location>
</feature>
<protein>
    <submittedName>
        <fullName evidence="1">Uncharacterized protein</fullName>
    </submittedName>
</protein>
<dbReference type="GeneID" id="19879683"/>
<evidence type="ECO:0000313" key="1">
    <source>
        <dbReference type="EMBL" id="ELA46662.1"/>
    </source>
</evidence>
<dbReference type="AlphaFoldDB" id="L2GTF0"/>
<gene>
    <name evidence="1" type="ORF">VCUG_01812</name>
</gene>